<protein>
    <submittedName>
        <fullName evidence="2">Uncharacterized protein</fullName>
    </submittedName>
</protein>
<gene>
    <name evidence="2" type="ORF">Tco_0941224</name>
</gene>
<reference evidence="2" key="2">
    <citation type="submission" date="2022-01" db="EMBL/GenBank/DDBJ databases">
        <authorList>
            <person name="Yamashiro T."/>
            <person name="Shiraishi A."/>
            <person name="Satake H."/>
            <person name="Nakayama K."/>
        </authorList>
    </citation>
    <scope>NUCLEOTIDE SEQUENCE</scope>
</reference>
<evidence type="ECO:0000313" key="2">
    <source>
        <dbReference type="EMBL" id="GJT41359.1"/>
    </source>
</evidence>
<dbReference type="Proteomes" id="UP001151760">
    <property type="component" value="Unassembled WGS sequence"/>
</dbReference>
<dbReference type="EMBL" id="BQNB010015556">
    <property type="protein sequence ID" value="GJT41359.1"/>
    <property type="molecule type" value="Genomic_DNA"/>
</dbReference>
<feature type="compositionally biased region" description="Polar residues" evidence="1">
    <location>
        <begin position="254"/>
        <end position="270"/>
    </location>
</feature>
<feature type="compositionally biased region" description="Basic and acidic residues" evidence="1">
    <location>
        <begin position="272"/>
        <end position="281"/>
    </location>
</feature>
<evidence type="ECO:0000313" key="3">
    <source>
        <dbReference type="Proteomes" id="UP001151760"/>
    </source>
</evidence>
<feature type="non-terminal residue" evidence="2">
    <location>
        <position position="1"/>
    </location>
</feature>
<comment type="caution">
    <text evidence="2">The sequence shown here is derived from an EMBL/GenBank/DDBJ whole genome shotgun (WGS) entry which is preliminary data.</text>
</comment>
<accession>A0ABQ5DR84</accession>
<feature type="region of interest" description="Disordered" evidence="1">
    <location>
        <begin position="253"/>
        <end position="281"/>
    </location>
</feature>
<keyword evidence="3" id="KW-1185">Reference proteome</keyword>
<proteinExistence type="predicted"/>
<feature type="compositionally biased region" description="Polar residues" evidence="1">
    <location>
        <begin position="120"/>
        <end position="140"/>
    </location>
</feature>
<feature type="region of interest" description="Disordered" evidence="1">
    <location>
        <begin position="114"/>
        <end position="144"/>
    </location>
</feature>
<reference evidence="2" key="1">
    <citation type="journal article" date="2022" name="Int. J. Mol. Sci.">
        <title>Draft Genome of Tanacetum Coccineum: Genomic Comparison of Closely Related Tanacetum-Family Plants.</title>
        <authorList>
            <person name="Yamashiro T."/>
            <person name="Shiraishi A."/>
            <person name="Nakayama K."/>
            <person name="Satake H."/>
        </authorList>
    </citation>
    <scope>NUCLEOTIDE SEQUENCE</scope>
</reference>
<name>A0ABQ5DR84_9ASTR</name>
<sequence>LDKCYIPITFTLSNFDKPLSIDLDVFSTVIGLKRSENFVFVPPKGTMRAGLATLGLTDEKNTSIPSSELVNLQVFLPPSGEVTADDSVDKSLSETSVQHGIILTQKVVETQPAKEPVATANITQSLDASDSAEEQGNQLKPTDAKKHVIEQNVKEEVEVAELNSMGDVIFEQQMDEYDQNQNVLDDDNQITFLGPMYVDMGTDSNVFEVKTVSRSFSVIQEDAALDKADSDLVSIPDDTIDSVDGFDVVDSDTYDNMNSEPKVNLSTSEEASADHLLDYSD</sequence>
<evidence type="ECO:0000256" key="1">
    <source>
        <dbReference type="SAM" id="MobiDB-lite"/>
    </source>
</evidence>
<organism evidence="2 3">
    <name type="scientific">Tanacetum coccineum</name>
    <dbReference type="NCBI Taxonomy" id="301880"/>
    <lineage>
        <taxon>Eukaryota</taxon>
        <taxon>Viridiplantae</taxon>
        <taxon>Streptophyta</taxon>
        <taxon>Embryophyta</taxon>
        <taxon>Tracheophyta</taxon>
        <taxon>Spermatophyta</taxon>
        <taxon>Magnoliopsida</taxon>
        <taxon>eudicotyledons</taxon>
        <taxon>Gunneridae</taxon>
        <taxon>Pentapetalae</taxon>
        <taxon>asterids</taxon>
        <taxon>campanulids</taxon>
        <taxon>Asterales</taxon>
        <taxon>Asteraceae</taxon>
        <taxon>Asteroideae</taxon>
        <taxon>Anthemideae</taxon>
        <taxon>Anthemidinae</taxon>
        <taxon>Tanacetum</taxon>
    </lineage>
</organism>